<dbReference type="PROSITE" id="PS01116">
    <property type="entry name" value="XANTH_URACIL_PERMASE"/>
    <property type="match status" value="1"/>
</dbReference>
<dbReference type="EMBL" id="MKIE01000001">
    <property type="protein sequence ID" value="OHW63289.1"/>
    <property type="molecule type" value="Genomic_DNA"/>
</dbReference>
<organism evidence="9 10">
    <name type="scientific">Andreesenia angusta</name>
    <dbReference type="NCBI Taxonomy" id="39480"/>
    <lineage>
        <taxon>Bacteria</taxon>
        <taxon>Bacillati</taxon>
        <taxon>Bacillota</taxon>
        <taxon>Tissierellia</taxon>
        <taxon>Tissierellales</taxon>
        <taxon>Gottschalkiaceae</taxon>
        <taxon>Andreesenia</taxon>
    </lineage>
</organism>
<comment type="similarity">
    <text evidence="2">Belongs to the nucleobase:cation symporter-2 (NCS2) (TC 2.A.40) family.</text>
</comment>
<dbReference type="STRING" id="39480.EUAN_01530"/>
<dbReference type="PANTHER" id="PTHR42810">
    <property type="entry name" value="PURINE PERMEASE C1399.01C-RELATED"/>
    <property type="match status" value="1"/>
</dbReference>
<evidence type="ECO:0000256" key="5">
    <source>
        <dbReference type="ARBA" id="ARBA00022692"/>
    </source>
</evidence>
<feature type="transmembrane region" description="Helical" evidence="8">
    <location>
        <begin position="173"/>
        <end position="192"/>
    </location>
</feature>
<keyword evidence="6 8" id="KW-1133">Transmembrane helix</keyword>
<comment type="caution">
    <text evidence="9">The sequence shown here is derived from an EMBL/GenBank/DDBJ whole genome shotgun (WGS) entry which is preliminary data.</text>
</comment>
<dbReference type="InterPro" id="IPR006043">
    <property type="entry name" value="NCS2"/>
</dbReference>
<feature type="transmembrane region" description="Helical" evidence="8">
    <location>
        <begin position="410"/>
        <end position="430"/>
    </location>
</feature>
<evidence type="ECO:0000256" key="8">
    <source>
        <dbReference type="SAM" id="Phobius"/>
    </source>
</evidence>
<feature type="transmembrane region" description="Helical" evidence="8">
    <location>
        <begin position="352"/>
        <end position="371"/>
    </location>
</feature>
<dbReference type="InterPro" id="IPR006042">
    <property type="entry name" value="Xan_ur_permease"/>
</dbReference>
<dbReference type="NCBIfam" id="NF037981">
    <property type="entry name" value="NCS2_1"/>
    <property type="match status" value="1"/>
</dbReference>
<dbReference type="AlphaFoldDB" id="A0A1S1VBV5"/>
<keyword evidence="3" id="KW-0813">Transport</keyword>
<evidence type="ECO:0000256" key="3">
    <source>
        <dbReference type="ARBA" id="ARBA00022448"/>
    </source>
</evidence>
<evidence type="ECO:0000256" key="6">
    <source>
        <dbReference type="ARBA" id="ARBA00022989"/>
    </source>
</evidence>
<proteinExistence type="inferred from homology"/>
<dbReference type="PANTHER" id="PTHR42810:SF4">
    <property type="entry name" value="URIC ACID TRANSPORTER UACT"/>
    <property type="match status" value="1"/>
</dbReference>
<evidence type="ECO:0000256" key="7">
    <source>
        <dbReference type="ARBA" id="ARBA00023136"/>
    </source>
</evidence>
<reference evidence="9 10" key="1">
    <citation type="submission" date="2016-09" db="EMBL/GenBank/DDBJ databases">
        <title>Genome sequence of Eubacterium angustum.</title>
        <authorList>
            <person name="Poehlein A."/>
            <person name="Daniel R."/>
        </authorList>
    </citation>
    <scope>NUCLEOTIDE SEQUENCE [LARGE SCALE GENOMIC DNA]</scope>
    <source>
        <strain evidence="9 10">DSM 1989</strain>
    </source>
</reference>
<comment type="subcellular location">
    <subcellularLocation>
        <location evidence="1">Cell membrane</location>
        <topology evidence="1">Multi-pass membrane protein</topology>
    </subcellularLocation>
</comment>
<protein>
    <submittedName>
        <fullName evidence="9">Uric acid permease PucK</fullName>
    </submittedName>
</protein>
<feature type="transmembrane region" description="Helical" evidence="8">
    <location>
        <begin position="109"/>
        <end position="128"/>
    </location>
</feature>
<name>A0A1S1VBV5_9FIRM</name>
<dbReference type="NCBIfam" id="TIGR00801">
    <property type="entry name" value="ncs2"/>
    <property type="match status" value="1"/>
</dbReference>
<dbReference type="GO" id="GO:0042907">
    <property type="term" value="F:xanthine transmembrane transporter activity"/>
    <property type="evidence" value="ECO:0007669"/>
    <property type="project" value="TreeGrafter"/>
</dbReference>
<dbReference type="Pfam" id="PF00860">
    <property type="entry name" value="Xan_ur_permease"/>
    <property type="match status" value="1"/>
</dbReference>
<feature type="transmembrane region" description="Helical" evidence="8">
    <location>
        <begin position="383"/>
        <end position="404"/>
    </location>
</feature>
<feature type="transmembrane region" description="Helical" evidence="8">
    <location>
        <begin position="54"/>
        <end position="74"/>
    </location>
</feature>
<keyword evidence="5 8" id="KW-0812">Transmembrane</keyword>
<feature type="transmembrane region" description="Helical" evidence="8">
    <location>
        <begin position="25"/>
        <end position="47"/>
    </location>
</feature>
<dbReference type="Proteomes" id="UP000180254">
    <property type="component" value="Unassembled WGS sequence"/>
</dbReference>
<evidence type="ECO:0000256" key="4">
    <source>
        <dbReference type="ARBA" id="ARBA00022475"/>
    </source>
</evidence>
<keyword evidence="4" id="KW-1003">Cell membrane</keyword>
<gene>
    <name evidence="9" type="primary">pucK_1</name>
    <name evidence="9" type="ORF">EUAN_01530</name>
</gene>
<feature type="transmembrane region" description="Helical" evidence="8">
    <location>
        <begin position="134"/>
        <end position="152"/>
    </location>
</feature>
<accession>A0A1S1VBV5</accession>
<keyword evidence="7 8" id="KW-0472">Membrane</keyword>
<evidence type="ECO:0000313" key="10">
    <source>
        <dbReference type="Proteomes" id="UP000180254"/>
    </source>
</evidence>
<feature type="transmembrane region" description="Helical" evidence="8">
    <location>
        <begin position="327"/>
        <end position="346"/>
    </location>
</feature>
<evidence type="ECO:0000256" key="1">
    <source>
        <dbReference type="ARBA" id="ARBA00004651"/>
    </source>
</evidence>
<evidence type="ECO:0000256" key="2">
    <source>
        <dbReference type="ARBA" id="ARBA00008821"/>
    </source>
</evidence>
<feature type="transmembrane region" description="Helical" evidence="8">
    <location>
        <begin position="243"/>
        <end position="267"/>
    </location>
</feature>
<feature type="transmembrane region" description="Helical" evidence="8">
    <location>
        <begin position="198"/>
        <end position="222"/>
    </location>
</feature>
<sequence>METNVNEYKDVFGEKLSPVKTVVMGLQHVLTMCPGSLALIIILGTALNLDAKTIGYLVSANLLTSGIAILIQVYGLGSKIGSKLPLILGSSYAPLGAMIAIGKAYDAQVLFGAIIGSAVVLIALSFVLDKILKLFPPVVVGSFVTLIGISLAHVSMENMAGGAGASDFGNPRYLLLGCFVAAVVVLVGRFGGKIFHSLSLLAGMTLGTAVAWAMGIVDVTPVMEADWFRIVIPFKLGLPEFKLVPIVVMTVFCLVNLIQCIGVFSVLDEVAGCETCEQDKIKGLRGQAVAQAISGIFCSVPGAMFAENVGLMNLTGAKGKGVIKSAGFILILLGIIPKFSSVITVIPKPVLGGATLVLFGIITASGISILTKLKFTEDNNSTIVGTSMILGVAATFVSEMFPTLPPTAKMLFGSPLFVVSISAIMLNLILNINTGLVRVKLKSEQGA</sequence>
<evidence type="ECO:0000313" key="9">
    <source>
        <dbReference type="EMBL" id="OHW63289.1"/>
    </source>
</evidence>
<dbReference type="RefSeq" id="WP_211266229.1">
    <property type="nucleotide sequence ID" value="NZ_MKIE01000001.1"/>
</dbReference>
<dbReference type="GO" id="GO:0005886">
    <property type="term" value="C:plasma membrane"/>
    <property type="evidence" value="ECO:0007669"/>
    <property type="project" value="UniProtKB-SubCell"/>
</dbReference>
<keyword evidence="10" id="KW-1185">Reference proteome</keyword>